<keyword evidence="2" id="KW-1185">Reference proteome</keyword>
<accession>A0ABU7QTY6</accession>
<name>A0ABU7QTY6_9FLAO</name>
<reference evidence="1 2" key="1">
    <citation type="submission" date="2024-01" db="EMBL/GenBank/DDBJ databases">
        <title>Whole genome of Chryseobacterium arthrosphaerae NNCa 2741.</title>
        <authorList>
            <person name="Boriskina E.V."/>
            <person name="Gordinskaya N.A."/>
            <person name="Kropotov V.S."/>
            <person name="Alekseeva A.E."/>
            <person name="Makhova M.A."/>
            <person name="Kryazhev D.V."/>
            <person name="Shkurkina I.S."/>
        </authorList>
    </citation>
    <scope>NUCLEOTIDE SEQUENCE [LARGE SCALE GENOMIC DNA]</scope>
    <source>
        <strain evidence="1 2">NNCa 2741</strain>
    </source>
</reference>
<evidence type="ECO:0000313" key="1">
    <source>
        <dbReference type="EMBL" id="MEE6125996.1"/>
    </source>
</evidence>
<comment type="caution">
    <text evidence="1">The sequence shown here is derived from an EMBL/GenBank/DDBJ whole genome shotgun (WGS) entry which is preliminary data.</text>
</comment>
<dbReference type="EMBL" id="JAZGJU010000002">
    <property type="protein sequence ID" value="MEE6125996.1"/>
    <property type="molecule type" value="Genomic_DNA"/>
</dbReference>
<sequence>MTVTVLGFAGLSYASSPIVKKIAAEKRLAGCFTQTVTQYEDLQGNYVSSSVGPRVSVECAQGQLEGSTQTTYVHQISPLAVYWLGFP</sequence>
<gene>
    <name evidence="1" type="ORF">V2E39_01205</name>
</gene>
<dbReference type="RefSeq" id="WP_330937227.1">
    <property type="nucleotide sequence ID" value="NZ_JAZGJU010000002.1"/>
</dbReference>
<dbReference type="Proteomes" id="UP001350005">
    <property type="component" value="Unassembled WGS sequence"/>
</dbReference>
<proteinExistence type="predicted"/>
<protein>
    <submittedName>
        <fullName evidence="1">Uncharacterized protein</fullName>
    </submittedName>
</protein>
<organism evidence="1 2">
    <name type="scientific">Chryseobacterium arthrosphaerae</name>
    <dbReference type="NCBI Taxonomy" id="651561"/>
    <lineage>
        <taxon>Bacteria</taxon>
        <taxon>Pseudomonadati</taxon>
        <taxon>Bacteroidota</taxon>
        <taxon>Flavobacteriia</taxon>
        <taxon>Flavobacteriales</taxon>
        <taxon>Weeksellaceae</taxon>
        <taxon>Chryseobacterium group</taxon>
        <taxon>Chryseobacterium</taxon>
    </lineage>
</organism>
<evidence type="ECO:0000313" key="2">
    <source>
        <dbReference type="Proteomes" id="UP001350005"/>
    </source>
</evidence>